<dbReference type="InterPro" id="IPR013428">
    <property type="entry name" value="Membrane-bound_put_N"/>
</dbReference>
<gene>
    <name evidence="10" type="ORF">Mal48_39450</name>
</gene>
<dbReference type="PANTHER" id="PTHR33546">
    <property type="entry name" value="LARGE, MULTIFUNCTIONAL SECRETED PROTEIN-RELATED"/>
    <property type="match status" value="1"/>
</dbReference>
<organism evidence="10 11">
    <name type="scientific">Thalassoglobus polymorphus</name>
    <dbReference type="NCBI Taxonomy" id="2527994"/>
    <lineage>
        <taxon>Bacteria</taxon>
        <taxon>Pseudomonadati</taxon>
        <taxon>Planctomycetota</taxon>
        <taxon>Planctomycetia</taxon>
        <taxon>Planctomycetales</taxon>
        <taxon>Planctomycetaceae</taxon>
        <taxon>Thalassoglobus</taxon>
    </lineage>
</organism>
<evidence type="ECO:0000256" key="2">
    <source>
        <dbReference type="ARBA" id="ARBA00022617"/>
    </source>
</evidence>
<dbReference type="SUPFAM" id="SSF50952">
    <property type="entry name" value="Soluble quinoprotein glucose dehydrogenase"/>
    <property type="match status" value="1"/>
</dbReference>
<evidence type="ECO:0000256" key="4">
    <source>
        <dbReference type="ARBA" id="ARBA00022729"/>
    </source>
</evidence>
<feature type="domain" description="Cytochrome c" evidence="9">
    <location>
        <begin position="1184"/>
        <end position="1317"/>
    </location>
</feature>
<dbReference type="InterPro" id="IPR009056">
    <property type="entry name" value="Cyt_c-like_dom"/>
</dbReference>
<dbReference type="KEGG" id="tpol:Mal48_39450"/>
<dbReference type="Pfam" id="PF00034">
    <property type="entry name" value="Cytochrom_C"/>
    <property type="match status" value="1"/>
</dbReference>
<dbReference type="SUPFAM" id="SSF48371">
    <property type="entry name" value="ARM repeat"/>
    <property type="match status" value="1"/>
</dbReference>
<dbReference type="GO" id="GO:0020037">
    <property type="term" value="F:heme binding"/>
    <property type="evidence" value="ECO:0007669"/>
    <property type="project" value="InterPro"/>
</dbReference>
<evidence type="ECO:0000256" key="5">
    <source>
        <dbReference type="ARBA" id="ARBA00022801"/>
    </source>
</evidence>
<dbReference type="Pfam" id="PF23500">
    <property type="entry name" value="DUF7133"/>
    <property type="match status" value="1"/>
</dbReference>
<evidence type="ECO:0000256" key="1">
    <source>
        <dbReference type="ARBA" id="ARBA00022487"/>
    </source>
</evidence>
<sequence length="1317" mass="144979" precursor="true">MKFFTSVFILSCSVFCLQGHAQDAATSKVDHSDLTYYLDEAGTRQPVKTKSDWEKRRKQIIAGMEEAMGPLPDRSNLVPLAIEAVERTQGDGYRRTTVTFAADKNDRVPADIYYPDPLPEGKKVPGVIALHPTGAQGKRIVAGDGPRPNRQYAVELAQRGYVVVAPDYPSFGDYKDYDFESDDYVSGTMKGIFNHMRCVDLLEATASVDPERIGVIGHSLGGHNAMFVGAFDDRIDVVVTSCGWTPFHDYYEGNIKGWTSNRYMPLLQEKYGLDPDKVPFDFYEVVASLAPRAFFSSSPKEDSNFEINGVKKAIPRALGVYSLFDATDNLKVVYPDCDHDFPTETREQAYEFIDKALGHTPRQTLDFAAELPRIAGKSPAEAMKTFDLVPGFKIEQTASEPMVTDPVAMSFDENGRLYVVEMKDYSEQDTESLGQVRLLTDTDGDGKFDKSVVFADNLSWPTAIICSQGGVFVGAAPDVYFLRDTNADGKADERKVVFTGFQRTNVQGLVNSFRWGMDNRIHGATSSSGGLVKRVGDKNDPGVNLRGRDFSFDPIKLDLRAESGGAQHGMSFDDWGRKFVCSNSDHAQMVMYDDLDIARNPAFKAPGPRTRIADDGAQAPVFRTSQVEPWRIVRTRLRVSKQVKGVVEGGGRPAGYFTGATGITLYRGDAYGEDAKGTVFVGDVGSNIVHRKKLTPKGATFVASRIDENREFLRSTDVWFRPVQYANAPDGCLHVLDMYRETIEHPKSLPPEIKRHLDLTSGRDRGRLYRVVPEGGVKARSANLGQMSTIALVEYLDHTNSWHRDTASRLLFERKDPAATAAIIKLASTAKTPYGKVHALSLLQSLGKLPVETLAGALKDQHPRVREVAVRLAKHHPDVRQLSELFVALKNDPDARVRYELAYTSGALAVEPRAEILAELLAKDGTDRWVFIAAMSSLNEGIETVFFDLISRDKPVSGSVLVGVFEQLATQSSNELVVTSLKKISGLPDSQTSLKANFVTAALQRKPALRSQLDSGDLKQVIEDVVVGSRAVAFDAKASSAARVQAIDNLKLSKDEGDSQKLLALLVNTVPQQVQSAAINTLTAVDFKKLSEELVSNWAGLSPAIRLEAEEALFGRSQGTDVLLSAVEDGDLKITDLSLVRLQALQKSKDAKLKARVDKLLKNSSRPTRTAVIEKYREALSLSGNPGRGRQVFLKNCATCHRLNEEGTEIGPNLATIQNRGADTILLNVLDPNREVNPQYVNYLVLMQSGKTHTGMISDETATSVTLLRAEKKTDTLLRSDIEEMRSSGLSIMPEGLEKEITVPMFADLIAYLMSIQ</sequence>
<dbReference type="Pfam" id="PF22244">
    <property type="entry name" value="GCE_fung"/>
    <property type="match status" value="1"/>
</dbReference>
<keyword evidence="3 7" id="KW-0479">Metal-binding</keyword>
<keyword evidence="6 7" id="KW-0408">Iron</keyword>
<reference evidence="10 11" key="1">
    <citation type="submission" date="2019-02" db="EMBL/GenBank/DDBJ databases">
        <title>Deep-cultivation of Planctomycetes and their phenomic and genomic characterization uncovers novel biology.</title>
        <authorList>
            <person name="Wiegand S."/>
            <person name="Jogler M."/>
            <person name="Boedeker C."/>
            <person name="Pinto D."/>
            <person name="Vollmers J."/>
            <person name="Rivas-Marin E."/>
            <person name="Kohn T."/>
            <person name="Peeters S.H."/>
            <person name="Heuer A."/>
            <person name="Rast P."/>
            <person name="Oberbeckmann S."/>
            <person name="Bunk B."/>
            <person name="Jeske O."/>
            <person name="Meyerdierks A."/>
            <person name="Storesund J.E."/>
            <person name="Kallscheuer N."/>
            <person name="Luecker S."/>
            <person name="Lage O.M."/>
            <person name="Pohl T."/>
            <person name="Merkel B.J."/>
            <person name="Hornburger P."/>
            <person name="Mueller R.-W."/>
            <person name="Bruemmer F."/>
            <person name="Labrenz M."/>
            <person name="Spormann A.M."/>
            <person name="Op den Camp H."/>
            <person name="Overmann J."/>
            <person name="Amann R."/>
            <person name="Jetten M.S.M."/>
            <person name="Mascher T."/>
            <person name="Medema M.H."/>
            <person name="Devos D.P."/>
            <person name="Kaster A.-K."/>
            <person name="Ovreas L."/>
            <person name="Rohde M."/>
            <person name="Galperin M.Y."/>
            <person name="Jogler C."/>
        </authorList>
    </citation>
    <scope>NUCLEOTIDE SEQUENCE [LARGE SCALE GENOMIC DNA]</scope>
    <source>
        <strain evidence="10 11">Mal48</strain>
    </source>
</reference>
<keyword evidence="11" id="KW-1185">Reference proteome</keyword>
<dbReference type="PANTHER" id="PTHR33546:SF1">
    <property type="entry name" value="LARGE, MULTIFUNCTIONAL SECRETED PROTEIN"/>
    <property type="match status" value="1"/>
</dbReference>
<feature type="chain" id="PRO_5022222751" evidence="8">
    <location>
        <begin position="22"/>
        <end position="1317"/>
    </location>
</feature>
<dbReference type="EMBL" id="CP036267">
    <property type="protein sequence ID" value="QDT34677.1"/>
    <property type="molecule type" value="Genomic_DNA"/>
</dbReference>
<evidence type="ECO:0000313" key="11">
    <source>
        <dbReference type="Proteomes" id="UP000315724"/>
    </source>
</evidence>
<dbReference type="InterPro" id="IPR011041">
    <property type="entry name" value="Quinoprot_gluc/sorb_DH_b-prop"/>
</dbReference>
<dbReference type="NCBIfam" id="TIGR02604">
    <property type="entry name" value="Piru_Ver_Nterm"/>
    <property type="match status" value="1"/>
</dbReference>
<evidence type="ECO:0000313" key="10">
    <source>
        <dbReference type="EMBL" id="QDT34677.1"/>
    </source>
</evidence>
<keyword evidence="4 8" id="KW-0732">Signal</keyword>
<dbReference type="PROSITE" id="PS51007">
    <property type="entry name" value="CYTC"/>
    <property type="match status" value="1"/>
</dbReference>
<evidence type="ECO:0000256" key="3">
    <source>
        <dbReference type="ARBA" id="ARBA00022723"/>
    </source>
</evidence>
<evidence type="ECO:0000256" key="8">
    <source>
        <dbReference type="SAM" id="SignalP"/>
    </source>
</evidence>
<dbReference type="SUPFAM" id="SSF53474">
    <property type="entry name" value="alpha/beta-Hydrolases"/>
    <property type="match status" value="1"/>
</dbReference>
<keyword evidence="1" id="KW-0719">Serine esterase</keyword>
<dbReference type="SUPFAM" id="SSF46626">
    <property type="entry name" value="Cytochrome c"/>
    <property type="match status" value="1"/>
</dbReference>
<dbReference type="InterPro" id="IPR011042">
    <property type="entry name" value="6-blade_b-propeller_TolB-like"/>
</dbReference>
<protein>
    <submittedName>
        <fullName evidence="10">Alpha/beta hydrolase family protein</fullName>
    </submittedName>
</protein>
<keyword evidence="2 7" id="KW-0349">Heme</keyword>
<evidence type="ECO:0000259" key="9">
    <source>
        <dbReference type="PROSITE" id="PS51007"/>
    </source>
</evidence>
<dbReference type="Gene3D" id="3.40.50.1820">
    <property type="entry name" value="alpha/beta hydrolase"/>
    <property type="match status" value="1"/>
</dbReference>
<dbReference type="NCBIfam" id="TIGR02603">
    <property type="entry name" value="CxxCH_TIGR02603"/>
    <property type="match status" value="1"/>
</dbReference>
<name>A0A517QT08_9PLAN</name>
<dbReference type="Proteomes" id="UP000315724">
    <property type="component" value="Chromosome"/>
</dbReference>
<evidence type="ECO:0000256" key="7">
    <source>
        <dbReference type="PROSITE-ProRule" id="PRU00433"/>
    </source>
</evidence>
<dbReference type="InterPro" id="IPR029058">
    <property type="entry name" value="AB_hydrolase_fold"/>
</dbReference>
<dbReference type="Gene3D" id="2.120.10.30">
    <property type="entry name" value="TolB, C-terminal domain"/>
    <property type="match status" value="1"/>
</dbReference>
<dbReference type="InterPro" id="IPR054579">
    <property type="entry name" value="GCE-like_dom"/>
</dbReference>
<feature type="signal peptide" evidence="8">
    <location>
        <begin position="1"/>
        <end position="21"/>
    </location>
</feature>
<dbReference type="Gene3D" id="1.25.10.10">
    <property type="entry name" value="Leucine-rich Repeat Variant"/>
    <property type="match status" value="1"/>
</dbReference>
<dbReference type="InterPro" id="IPR011989">
    <property type="entry name" value="ARM-like"/>
</dbReference>
<dbReference type="InterPro" id="IPR036909">
    <property type="entry name" value="Cyt_c-like_dom_sf"/>
</dbReference>
<accession>A0A517QT08</accession>
<dbReference type="InterPro" id="IPR016024">
    <property type="entry name" value="ARM-type_fold"/>
</dbReference>
<dbReference type="GO" id="GO:0052689">
    <property type="term" value="F:carboxylic ester hydrolase activity"/>
    <property type="evidence" value="ECO:0007669"/>
    <property type="project" value="UniProtKB-KW"/>
</dbReference>
<dbReference type="GO" id="GO:0009055">
    <property type="term" value="F:electron transfer activity"/>
    <property type="evidence" value="ECO:0007669"/>
    <property type="project" value="InterPro"/>
</dbReference>
<proteinExistence type="predicted"/>
<dbReference type="GO" id="GO:0046872">
    <property type="term" value="F:metal ion binding"/>
    <property type="evidence" value="ECO:0007669"/>
    <property type="project" value="UniProtKB-KW"/>
</dbReference>
<dbReference type="InterPro" id="IPR013427">
    <property type="entry name" value="Haem-bd_dom_put"/>
</dbReference>
<dbReference type="InterPro" id="IPR055557">
    <property type="entry name" value="DUF7133"/>
</dbReference>
<evidence type="ECO:0000256" key="6">
    <source>
        <dbReference type="ARBA" id="ARBA00023004"/>
    </source>
</evidence>
<dbReference type="Gene3D" id="1.10.760.10">
    <property type="entry name" value="Cytochrome c-like domain"/>
    <property type="match status" value="1"/>
</dbReference>
<keyword evidence="5 10" id="KW-0378">Hydrolase</keyword>